<dbReference type="GO" id="GO:0006606">
    <property type="term" value="P:protein import into nucleus"/>
    <property type="evidence" value="ECO:0007669"/>
    <property type="project" value="InterPro"/>
</dbReference>
<comment type="subcellular location">
    <subcellularLocation>
        <location evidence="1">Cytoplasm</location>
    </subcellularLocation>
</comment>
<evidence type="ECO:0000256" key="4">
    <source>
        <dbReference type="ARBA" id="ARBA00022737"/>
    </source>
</evidence>
<dbReference type="Proteomes" id="UP000185944">
    <property type="component" value="Unassembled WGS sequence"/>
</dbReference>
<comment type="caution">
    <text evidence="7">The sequence shown here is derived from an EMBL/GenBank/DDBJ whole genome shotgun (WGS) entry which is preliminary data.</text>
</comment>
<accession>A0A177EBG1</accession>
<keyword evidence="2" id="KW-0813">Transport</keyword>
<evidence type="ECO:0000313" key="7">
    <source>
        <dbReference type="EMBL" id="OAG29277.1"/>
    </source>
</evidence>
<dbReference type="InterPro" id="IPR011989">
    <property type="entry name" value="ARM-like"/>
</dbReference>
<keyword evidence="5" id="KW-0653">Protein transport</keyword>
<evidence type="ECO:0000256" key="5">
    <source>
        <dbReference type="ARBA" id="ARBA00022927"/>
    </source>
</evidence>
<dbReference type="Pfam" id="PF25574">
    <property type="entry name" value="TPR_IMB1"/>
    <property type="match status" value="1"/>
</dbReference>
<dbReference type="Gene3D" id="1.25.10.10">
    <property type="entry name" value="Leucine-rich Repeat Variant"/>
    <property type="match status" value="1"/>
</dbReference>
<dbReference type="GO" id="GO:0005737">
    <property type="term" value="C:cytoplasm"/>
    <property type="evidence" value="ECO:0007669"/>
    <property type="project" value="UniProtKB-SubCell"/>
</dbReference>
<reference evidence="7 8" key="1">
    <citation type="submission" date="2016-02" db="EMBL/GenBank/DDBJ databases">
        <title>Discovery of a natural microsporidian pathogen with a broad tissue tropism in Caenorhabditis elegans.</title>
        <authorList>
            <person name="Luallen R.J."/>
            <person name="Reinke A.W."/>
            <person name="Tong L."/>
            <person name="Botts M.R."/>
            <person name="Felix M.-A."/>
            <person name="Troemel E.R."/>
        </authorList>
    </citation>
    <scope>NUCLEOTIDE SEQUENCE [LARGE SCALE GENOMIC DNA]</scope>
    <source>
        <strain evidence="7 8">JUm2807</strain>
    </source>
</reference>
<dbReference type="VEuPathDB" id="MicrosporidiaDB:NEDG_01350"/>
<dbReference type="InterPro" id="IPR058584">
    <property type="entry name" value="IMB1_TNPO1-like_TPR"/>
</dbReference>
<dbReference type="SUPFAM" id="SSF48371">
    <property type="entry name" value="ARM repeat"/>
    <property type="match status" value="1"/>
</dbReference>
<dbReference type="RefSeq" id="XP_067543956.1">
    <property type="nucleotide sequence ID" value="XM_067688768.1"/>
</dbReference>
<gene>
    <name evidence="7" type="ORF">NEDG_01350</name>
</gene>
<evidence type="ECO:0000256" key="1">
    <source>
        <dbReference type="ARBA" id="ARBA00004496"/>
    </source>
</evidence>
<sequence>MRDQLLNALQRLQLADNLERKAAEEYIVSTSQNNFQELISLLFDILTDKINVDLTLKMTAGMVLKMFFVWESADKRDEVNARWMSLPEGARVLFKQRLLDSLKVCSGRIGDIIAQCLSAVAKVEVVNGRWPDVFKDLIAIYSQTVPLTNTVKKNVIDAIGHLCLDITGMEEKLIMGSSGSILTVIINGTRSGDDEIKLCSFRSLERSLGFIAYNIELENECLAIVETLYTGCKDSNAEVATKALECFIGALFMYYKQVSKYIKIAFGAMAMEFLSSNTPEKVVMAIEMWGVVTDYEIENEGDIIAEAFPALARELLPMLVNEGLEQIEEWEPHKAAAWLLTLMCECAPERVKEEIAVKETGKTMALVLAIERMLLSDKPDVFEAGMIALGSVLNERTANDLGTFVRKISPVVFKALLSPDPAVLDTGLWVFEKLFKHAYGAVGTAKSQEEVITKIIEILNTNPGGAVNAAWALAGIVSAIRAEPPIGDEDEIILFTKYTEIVTIVLGRFFRLMKDEYTLRVALSSAACEIINAAPEKNHKVVLGVVSDMLSHTKTELTNDKPNEEAISCFLSVIQACISSCSSQILVSAQDIVEVSLYILSHPQMFTLYTDAYLTLGTLGDTIGIEFCNYTERVIEYVVRDLSRLEGLGVEGEGFPIFSTTLVTFIGSMASATQLGFGAYVDVIVPRLIRAVSSPGLPREAKVTAVTAFADISLAIGKIFDKYIGSMFSIALSIISVEDDGTDSNFILMLRESLLDLLSCIIQSSNGKNPMIGDNVTVILEVIKKIITETTDSTCVVKSLYLISDLWMLYGTTRNTYITQQLDSRWIADFIAAKAQSANKEVKEAAITTRAQINTATDQEY</sequence>
<protein>
    <submittedName>
        <fullName evidence="7">Importin subunit beta-1</fullName>
    </submittedName>
</protein>
<dbReference type="AlphaFoldDB" id="A0A177EBG1"/>
<dbReference type="PANTHER" id="PTHR10527">
    <property type="entry name" value="IMPORTIN BETA"/>
    <property type="match status" value="1"/>
</dbReference>
<dbReference type="InterPro" id="IPR016024">
    <property type="entry name" value="ARM-type_fold"/>
</dbReference>
<dbReference type="EMBL" id="LTDL01000041">
    <property type="protein sequence ID" value="OAG29277.1"/>
    <property type="molecule type" value="Genomic_DNA"/>
</dbReference>
<dbReference type="GeneID" id="93647700"/>
<evidence type="ECO:0000256" key="2">
    <source>
        <dbReference type="ARBA" id="ARBA00022448"/>
    </source>
</evidence>
<evidence type="ECO:0000256" key="3">
    <source>
        <dbReference type="ARBA" id="ARBA00022490"/>
    </source>
</evidence>
<dbReference type="OrthoDB" id="10263328at2759"/>
<dbReference type="STRING" id="1805483.A0A177EBG1"/>
<keyword evidence="4" id="KW-0677">Repeat</keyword>
<feature type="domain" description="Importin subunit beta-1/Transportin-1-like TPR repeats" evidence="6">
    <location>
        <begin position="451"/>
        <end position="832"/>
    </location>
</feature>
<dbReference type="InterPro" id="IPR040122">
    <property type="entry name" value="Importin_beta"/>
</dbReference>
<evidence type="ECO:0000313" key="8">
    <source>
        <dbReference type="Proteomes" id="UP000185944"/>
    </source>
</evidence>
<keyword evidence="3" id="KW-0963">Cytoplasm</keyword>
<keyword evidence="8" id="KW-1185">Reference proteome</keyword>
<organism evidence="7 8">
    <name type="scientific">Nematocida displodere</name>
    <dbReference type="NCBI Taxonomy" id="1805483"/>
    <lineage>
        <taxon>Eukaryota</taxon>
        <taxon>Fungi</taxon>
        <taxon>Fungi incertae sedis</taxon>
        <taxon>Microsporidia</taxon>
        <taxon>Nematocida</taxon>
    </lineage>
</organism>
<name>A0A177EBG1_9MICR</name>
<evidence type="ECO:0000259" key="6">
    <source>
        <dbReference type="Pfam" id="PF25574"/>
    </source>
</evidence>
<proteinExistence type="predicted"/>